<evidence type="ECO:0000256" key="1">
    <source>
        <dbReference type="SAM" id="Coils"/>
    </source>
</evidence>
<protein>
    <submittedName>
        <fullName evidence="2">Uncharacterized protein</fullName>
    </submittedName>
</protein>
<reference evidence="2" key="1">
    <citation type="journal article" date="2020" name="Nature">
        <title>Giant virus diversity and host interactions through global metagenomics.</title>
        <authorList>
            <person name="Schulz F."/>
            <person name="Roux S."/>
            <person name="Paez-Espino D."/>
            <person name="Jungbluth S."/>
            <person name="Walsh D.A."/>
            <person name="Denef V.J."/>
            <person name="McMahon K.D."/>
            <person name="Konstantinidis K.T."/>
            <person name="Eloe-Fadrosh E.A."/>
            <person name="Kyrpides N.C."/>
            <person name="Woyke T."/>
        </authorList>
    </citation>
    <scope>NUCLEOTIDE SEQUENCE</scope>
    <source>
        <strain evidence="2">GVMAG-M-3300020523-10</strain>
    </source>
</reference>
<accession>A0A6C0CAK9</accession>
<proteinExistence type="predicted"/>
<dbReference type="AlphaFoldDB" id="A0A6C0CAK9"/>
<evidence type="ECO:0000313" key="2">
    <source>
        <dbReference type="EMBL" id="QHT01756.1"/>
    </source>
</evidence>
<sequence length="179" mass="21035">MNRLLKAIEILQLHLRENNNGTHTNISSGQPAILSEKTNNCYLLYSYYNANPHICKLYNLQKKSNSSYCKACNNDKNYLTHLHKVAYSKKNDAHKLCIDLRKKFDKIAKLEELYKKECDEHSQFKELLKTQPTIYIDSKEKLAKYNKKKSKLQKQITLENNKLLAKRVNYIILLKTIDL</sequence>
<name>A0A6C0CAK9_9ZZZZ</name>
<keyword evidence="1" id="KW-0175">Coiled coil</keyword>
<feature type="coiled-coil region" evidence="1">
    <location>
        <begin position="135"/>
        <end position="162"/>
    </location>
</feature>
<dbReference type="EMBL" id="MN739380">
    <property type="protein sequence ID" value="QHT01756.1"/>
    <property type="molecule type" value="Genomic_DNA"/>
</dbReference>
<organism evidence="2">
    <name type="scientific">viral metagenome</name>
    <dbReference type="NCBI Taxonomy" id="1070528"/>
    <lineage>
        <taxon>unclassified sequences</taxon>
        <taxon>metagenomes</taxon>
        <taxon>organismal metagenomes</taxon>
    </lineage>
</organism>